<reference evidence="1 2" key="1">
    <citation type="submission" date="2016-01" db="EMBL/GenBank/DDBJ databases">
        <title>Draft genome sequence of Clavibacter michiganensis subsp. tessellarius DOAB 609.</title>
        <authorList>
            <person name="Tambong J.T."/>
        </authorList>
    </citation>
    <scope>NUCLEOTIDE SEQUENCE [LARGE SCALE GENOMIC DNA]</scope>
    <source>
        <strain evidence="1 2">DOAB 609</strain>
    </source>
</reference>
<sequence>MHIQAPRARFVGYPVFSGARDGKLAEGHLGLDKIFDHAFLHIEHAVRMDVDTGELARIENLPILLEEDVRVLVIGFGAGIQVESSDALSALSIFQTKKHPTVYKTLDDVLLTHRHAITFITNKR</sequence>
<evidence type="ECO:0000313" key="2">
    <source>
        <dbReference type="Proteomes" id="UP000076218"/>
    </source>
</evidence>
<dbReference type="Proteomes" id="UP000076218">
    <property type="component" value="Unassembled WGS sequence"/>
</dbReference>
<protein>
    <submittedName>
        <fullName evidence="1">Uncharacterized protein</fullName>
    </submittedName>
</protein>
<name>A0A154V5F1_9MICO</name>
<organism evidence="1 2">
    <name type="scientific">Clavibacter tessellarius</name>
    <dbReference type="NCBI Taxonomy" id="31965"/>
    <lineage>
        <taxon>Bacteria</taxon>
        <taxon>Bacillati</taxon>
        <taxon>Actinomycetota</taxon>
        <taxon>Actinomycetes</taxon>
        <taxon>Micrococcales</taxon>
        <taxon>Microbacteriaceae</taxon>
        <taxon>Clavibacter</taxon>
    </lineage>
</organism>
<accession>A0A154V5F1</accession>
<comment type="caution">
    <text evidence="1">The sequence shown here is derived from an EMBL/GenBank/DDBJ whole genome shotgun (WGS) entry which is preliminary data.</text>
</comment>
<evidence type="ECO:0000313" key="1">
    <source>
        <dbReference type="EMBL" id="KZC96479.1"/>
    </source>
</evidence>
<dbReference type="AlphaFoldDB" id="A0A154V5F1"/>
<proteinExistence type="predicted"/>
<gene>
    <name evidence="1" type="ORF">AWH51_02680</name>
</gene>
<dbReference type="EMBL" id="LQXA01000004">
    <property type="protein sequence ID" value="KZC96479.1"/>
    <property type="molecule type" value="Genomic_DNA"/>
</dbReference>